<feature type="compositionally biased region" description="Pro residues" evidence="2">
    <location>
        <begin position="109"/>
        <end position="121"/>
    </location>
</feature>
<accession>A0A7W5B4R5</accession>
<evidence type="ECO:0000313" key="4">
    <source>
        <dbReference type="Proteomes" id="UP000570361"/>
    </source>
</evidence>
<reference evidence="3 4" key="1">
    <citation type="submission" date="2020-08" db="EMBL/GenBank/DDBJ databases">
        <title>Genomic Encyclopedia of Type Strains, Phase III (KMG-III): the genomes of soil and plant-associated and newly described type strains.</title>
        <authorList>
            <person name="Whitman W."/>
        </authorList>
    </citation>
    <scope>NUCLEOTIDE SEQUENCE [LARGE SCALE GENOMIC DNA]</scope>
    <source>
        <strain evidence="3 4">CECT 5862</strain>
    </source>
</reference>
<protein>
    <submittedName>
        <fullName evidence="3">Spore germination protein PC</fullName>
    </submittedName>
</protein>
<keyword evidence="4" id="KW-1185">Reference proteome</keyword>
<dbReference type="InterPro" id="IPR019673">
    <property type="entry name" value="Spore_germination_GerPC"/>
</dbReference>
<sequence>MQSFGGPAMTPWQLCMTLSQRLSEQQAILHEQQCKLQEQGEMIEQLRKQMERLAERVQAAETRPVYHIDKMEYSFDQLKVEKLDGTLNIGMTTPNEEYIKEIGQLVVPNQPPVPGKTPPPSSDAATSGPNHFPASFANGSQAALPQTPYPEIRQQVDAYLNQTAPAQLAILESEYGIPLDPYHRRLVIEDIRKQISTRIQYYIEHASQAPNQEEGLQQQQPDPQQVSGLVIQKTTRDINSALRAYMAQLQGNAGAPASPMNGGAMP</sequence>
<feature type="region of interest" description="Disordered" evidence="2">
    <location>
        <begin position="109"/>
        <end position="144"/>
    </location>
</feature>
<organism evidence="3 4">
    <name type="scientific">Paenibacillus phyllosphaerae</name>
    <dbReference type="NCBI Taxonomy" id="274593"/>
    <lineage>
        <taxon>Bacteria</taxon>
        <taxon>Bacillati</taxon>
        <taxon>Bacillota</taxon>
        <taxon>Bacilli</taxon>
        <taxon>Bacillales</taxon>
        <taxon>Paenibacillaceae</taxon>
        <taxon>Paenibacillus</taxon>
    </lineage>
</organism>
<dbReference type="RefSeq" id="WP_183604441.1">
    <property type="nucleotide sequence ID" value="NZ_JACHXK010000031.1"/>
</dbReference>
<evidence type="ECO:0000313" key="3">
    <source>
        <dbReference type="EMBL" id="MBB3114405.1"/>
    </source>
</evidence>
<dbReference type="Proteomes" id="UP000570361">
    <property type="component" value="Unassembled WGS sequence"/>
</dbReference>
<comment type="caution">
    <text evidence="3">The sequence shown here is derived from an EMBL/GenBank/DDBJ whole genome shotgun (WGS) entry which is preliminary data.</text>
</comment>
<feature type="coiled-coil region" evidence="1">
    <location>
        <begin position="29"/>
        <end position="63"/>
    </location>
</feature>
<name>A0A7W5B4R5_9BACL</name>
<dbReference type="EMBL" id="JACHXK010000031">
    <property type="protein sequence ID" value="MBB3114405.1"/>
    <property type="molecule type" value="Genomic_DNA"/>
</dbReference>
<evidence type="ECO:0000256" key="1">
    <source>
        <dbReference type="SAM" id="Coils"/>
    </source>
</evidence>
<keyword evidence="1" id="KW-0175">Coiled coil</keyword>
<proteinExistence type="predicted"/>
<dbReference type="Pfam" id="PF10737">
    <property type="entry name" value="GerPC"/>
    <property type="match status" value="1"/>
</dbReference>
<gene>
    <name evidence="3" type="ORF">FHS18_006526</name>
</gene>
<evidence type="ECO:0000256" key="2">
    <source>
        <dbReference type="SAM" id="MobiDB-lite"/>
    </source>
</evidence>
<dbReference type="AlphaFoldDB" id="A0A7W5B4R5"/>